<reference evidence="4 5" key="1">
    <citation type="journal article" date="2014" name="PLoS ONE">
        <title>Global Analysis of Gene Expression Profiles in Physic Nut (Jatropha curcas L.) Seedlings Exposed to Salt Stress.</title>
        <authorList>
            <person name="Zhang L."/>
            <person name="Zhang C."/>
            <person name="Wu P."/>
            <person name="Chen Y."/>
            <person name="Li M."/>
            <person name="Jiang H."/>
            <person name="Wu G."/>
        </authorList>
    </citation>
    <scope>NUCLEOTIDE SEQUENCE [LARGE SCALE GENOMIC DNA]</scope>
    <source>
        <strain evidence="5">cv. GZQX0401</strain>
        <tissue evidence="4">Young leaves</tissue>
    </source>
</reference>
<protein>
    <recommendedName>
        <fullName evidence="3">PGG domain-containing protein</fullName>
    </recommendedName>
</protein>
<keyword evidence="5" id="KW-1185">Reference proteome</keyword>
<evidence type="ECO:0000259" key="3">
    <source>
        <dbReference type="Pfam" id="PF13962"/>
    </source>
</evidence>
<dbReference type="InterPro" id="IPR002110">
    <property type="entry name" value="Ankyrin_rpt"/>
</dbReference>
<keyword evidence="2" id="KW-0812">Transmembrane</keyword>
<feature type="transmembrane region" description="Helical" evidence="2">
    <location>
        <begin position="517"/>
        <end position="541"/>
    </location>
</feature>
<dbReference type="Gene3D" id="1.25.40.20">
    <property type="entry name" value="Ankyrin repeat-containing domain"/>
    <property type="match status" value="2"/>
</dbReference>
<dbReference type="SUPFAM" id="SSF140860">
    <property type="entry name" value="Pseudo ankyrin repeat-like"/>
    <property type="match status" value="1"/>
</dbReference>
<feature type="domain" description="PGG" evidence="3">
    <location>
        <begin position="429"/>
        <end position="535"/>
    </location>
</feature>
<gene>
    <name evidence="4" type="ORF">JCGZ_20909</name>
</gene>
<evidence type="ECO:0000256" key="1">
    <source>
        <dbReference type="PROSITE-ProRule" id="PRU00023"/>
    </source>
</evidence>
<sequence length="594" mass="66672">MDETNDYDRYLPLHDAIVQGQVSTAKAIIEKDSRALTAFISDMQDTVLHVAIGAGHSIAFIQYLIEKLPADALEIKNQNGSTYLHYAAISGNKEVAMLLVEKNPKLTQARNFNNYVPLCEAAQYGHKETVNFLLSVTKDEHPSPFAGESGVELVRYLIIADFYDIAIDVLNRYPALAREDQGGSTALDALTEKSKVFANGSRLGYCGTLLYHFCPDFVGFYANRETVPGDGDIENQKGRIRENNKELKQFQFLHRIQNTVLMNKQAKELLKLLISEVRKAGVKQADKILGPASRRAARSGNQEFVIEVIKAYPQVLWLSNKDDGLTIFHLAVQYRQERIFNLLYQMGTHKHFLTALHDKSDNNMLHLAGELRPSNRISYAAFEMQRELQWFKEVENVVQPSYKEEKNKEGKTPREVFTEKHKDLFERGEKWMKGTATSCATVAALVLTVVFAAAFTVPGGNSDKGIPIYLSQKSFMSYAISDVLALFCSITSLLIFLGMITSRYAEEDFFKALPMRLIAGLITLCFSIGFMLGVFGDAFLLELSHKVQWIAALIAAVICITNLFVPMRFPLLGEIVYSTFGPSIFGKQSEEVVF</sequence>
<proteinExistence type="predicted"/>
<keyword evidence="2" id="KW-1133">Transmembrane helix</keyword>
<dbReference type="PROSITE" id="PS50088">
    <property type="entry name" value="ANK_REPEAT"/>
    <property type="match status" value="1"/>
</dbReference>
<accession>A0A067LI42</accession>
<feature type="transmembrane region" description="Helical" evidence="2">
    <location>
        <begin position="547"/>
        <end position="565"/>
    </location>
</feature>
<evidence type="ECO:0000313" key="5">
    <source>
        <dbReference type="Proteomes" id="UP000027138"/>
    </source>
</evidence>
<dbReference type="Proteomes" id="UP000027138">
    <property type="component" value="Unassembled WGS sequence"/>
</dbReference>
<dbReference type="AlphaFoldDB" id="A0A067LI42"/>
<evidence type="ECO:0000313" key="4">
    <source>
        <dbReference type="EMBL" id="KDP43899.1"/>
    </source>
</evidence>
<dbReference type="EMBL" id="KK914257">
    <property type="protein sequence ID" value="KDP43899.1"/>
    <property type="molecule type" value="Genomic_DNA"/>
</dbReference>
<dbReference type="Pfam" id="PF13962">
    <property type="entry name" value="PGG"/>
    <property type="match status" value="1"/>
</dbReference>
<dbReference type="OrthoDB" id="1925304at2759"/>
<dbReference type="Pfam" id="PF12796">
    <property type="entry name" value="Ank_2"/>
    <property type="match status" value="1"/>
</dbReference>
<keyword evidence="1" id="KW-0040">ANK repeat</keyword>
<name>A0A067LI42_JATCU</name>
<feature type="transmembrane region" description="Helical" evidence="2">
    <location>
        <begin position="475"/>
        <end position="497"/>
    </location>
</feature>
<dbReference type="PANTHER" id="PTHR24177:SF365">
    <property type="entry name" value="ANKYRIN REPEAT-CONTAINING PROTEIN NPR4-LIKE ISOFORM X1"/>
    <property type="match status" value="1"/>
</dbReference>
<dbReference type="STRING" id="180498.A0A067LI42"/>
<dbReference type="InterPro" id="IPR026961">
    <property type="entry name" value="PGG_dom"/>
</dbReference>
<dbReference type="PROSITE" id="PS50297">
    <property type="entry name" value="ANK_REP_REGION"/>
    <property type="match status" value="1"/>
</dbReference>
<dbReference type="SMART" id="SM00248">
    <property type="entry name" value="ANK"/>
    <property type="match status" value="5"/>
</dbReference>
<feature type="transmembrane region" description="Helical" evidence="2">
    <location>
        <begin position="435"/>
        <end position="455"/>
    </location>
</feature>
<evidence type="ECO:0000256" key="2">
    <source>
        <dbReference type="SAM" id="Phobius"/>
    </source>
</evidence>
<feature type="repeat" description="ANK" evidence="1">
    <location>
        <begin position="79"/>
        <end position="111"/>
    </location>
</feature>
<keyword evidence="2" id="KW-0472">Membrane</keyword>
<organism evidence="4 5">
    <name type="scientific">Jatropha curcas</name>
    <name type="common">Barbados nut</name>
    <dbReference type="NCBI Taxonomy" id="180498"/>
    <lineage>
        <taxon>Eukaryota</taxon>
        <taxon>Viridiplantae</taxon>
        <taxon>Streptophyta</taxon>
        <taxon>Embryophyta</taxon>
        <taxon>Tracheophyta</taxon>
        <taxon>Spermatophyta</taxon>
        <taxon>Magnoliopsida</taxon>
        <taxon>eudicotyledons</taxon>
        <taxon>Gunneridae</taxon>
        <taxon>Pentapetalae</taxon>
        <taxon>rosids</taxon>
        <taxon>fabids</taxon>
        <taxon>Malpighiales</taxon>
        <taxon>Euphorbiaceae</taxon>
        <taxon>Crotonoideae</taxon>
        <taxon>Jatropheae</taxon>
        <taxon>Jatropha</taxon>
    </lineage>
</organism>
<dbReference type="InterPro" id="IPR036770">
    <property type="entry name" value="Ankyrin_rpt-contain_sf"/>
</dbReference>
<dbReference type="SUPFAM" id="SSF48403">
    <property type="entry name" value="Ankyrin repeat"/>
    <property type="match status" value="1"/>
</dbReference>
<dbReference type="PANTHER" id="PTHR24177">
    <property type="entry name" value="CASKIN"/>
    <property type="match status" value="1"/>
</dbReference>
<dbReference type="GO" id="GO:0016020">
    <property type="term" value="C:membrane"/>
    <property type="evidence" value="ECO:0007669"/>
    <property type="project" value="TreeGrafter"/>
</dbReference>